<dbReference type="RefSeq" id="XP_009495660.1">
    <property type="nucleotide sequence ID" value="XM_009497385.1"/>
</dbReference>
<dbReference type="GO" id="GO:0003723">
    <property type="term" value="F:RNA binding"/>
    <property type="evidence" value="ECO:0007669"/>
    <property type="project" value="TreeGrafter"/>
</dbReference>
<dbReference type="PANTHER" id="PTHR11953:SF1">
    <property type="entry name" value="EXOSOME COMPLEX COMPONENT RRP46"/>
    <property type="match status" value="1"/>
</dbReference>
<evidence type="ECO:0000256" key="4">
    <source>
        <dbReference type="ARBA" id="ARBA00023242"/>
    </source>
</evidence>
<protein>
    <submittedName>
        <fullName evidence="5">Uncharacterized protein</fullName>
    </submittedName>
</protein>
<evidence type="ECO:0000313" key="6">
    <source>
        <dbReference type="Proteomes" id="UP000030693"/>
    </source>
</evidence>
<dbReference type="OrthoDB" id="27298at2759"/>
<dbReference type="GO" id="GO:0000177">
    <property type="term" value="C:cytoplasmic exosome (RNase complex)"/>
    <property type="evidence" value="ECO:0007669"/>
    <property type="project" value="TreeGrafter"/>
</dbReference>
<sequence length="797" mass="83247">MAFLDAGARPPGVTSAMLHRVTVSSEPLAKLGLLPTWASLRMPDEETAKPRSLRRFAFASRPTYEFTCTPELGLIQVRANSLLPFTEADIQVLVYGRQLAVTVTGKPIIFGTLFSRIKAGACRWSVSSGGLLSSFYLELITEGSADWPVLLIPGRANALDPHSRYLHAKRRGPKAGRRSMHLAAMQGHIWALDIVLRRDLTKSSDHMSATEFQDFLALLDVAADSGSLVACLTLGLLHLQGHPHLPASPARALPFLEACTRQGETGEAEAGPLSPVLRMASEHRRFLALAHILTGAIYEAGVDGLERDVGQARAHFLAATVSKPIASQMRNTCFHMVAHLADSPTREEDLQAWREDPLAGGQAVVFESPMPIGAPLALACLLLPAPERLMVALKDTVLARVSAAAADHPAGLLPRLSPETLDQASQLLARSVYRSPAGAPPAGDLLSSMGPTAPPARSPWLAGGAILGAVVAPTPSDPLAALSLLYGGDASFRKKRPAIMAEFAPLSKYDGSATYSCAGTTVTVAISGPVEAKSNLPGQGLIELGAGGPGGGPMMLDISVRDSLSNSSPADKMLEDIIRRSVGPVLLSTGVNQMLQVTVHVVSIGPKVYPAAAGDGPAARTISAGSTAGLAQADHAAQVSAPVPLSVIAAAVNAVFLAALDAGLPMRSSLAACSVSMIPGLGWIADEALGQSVLGASDLDADAEAASDFLFVFTCRDGHIDPDQAGPLLVEALAFSPSFTAATAGFSTESYRTAHELAKARCHETHSLVRQALAQRLASTDNVLSEALAAASVRDSK</sequence>
<dbReference type="InterPro" id="IPR050080">
    <property type="entry name" value="RNase_PH"/>
</dbReference>
<dbReference type="GO" id="GO:0071028">
    <property type="term" value="P:nuclear mRNA surveillance"/>
    <property type="evidence" value="ECO:0007669"/>
    <property type="project" value="TreeGrafter"/>
</dbReference>
<gene>
    <name evidence="5" type="ORF">H696_03517</name>
</gene>
<organism evidence="5">
    <name type="scientific">Fonticula alba</name>
    <name type="common">Slime mold</name>
    <dbReference type="NCBI Taxonomy" id="691883"/>
    <lineage>
        <taxon>Eukaryota</taxon>
        <taxon>Rotosphaerida</taxon>
        <taxon>Fonticulaceae</taxon>
        <taxon>Fonticula</taxon>
    </lineage>
</organism>
<name>A0A058Z6Z9_FONAL</name>
<dbReference type="GO" id="GO:0000176">
    <property type="term" value="C:nuclear exosome (RNase complex)"/>
    <property type="evidence" value="ECO:0007669"/>
    <property type="project" value="TreeGrafter"/>
</dbReference>
<evidence type="ECO:0000313" key="5">
    <source>
        <dbReference type="EMBL" id="KCV70054.1"/>
    </source>
</evidence>
<reference evidence="5" key="1">
    <citation type="submission" date="2013-04" db="EMBL/GenBank/DDBJ databases">
        <title>The Genome Sequence of Fonticula alba ATCC 38817.</title>
        <authorList>
            <consortium name="The Broad Institute Genomics Platform"/>
            <person name="Russ C."/>
            <person name="Cuomo C."/>
            <person name="Burger G."/>
            <person name="Gray M.W."/>
            <person name="Holland P.W.H."/>
            <person name="King N."/>
            <person name="Lang F.B.F."/>
            <person name="Roger A.J."/>
            <person name="Ruiz-Trillo I."/>
            <person name="Brown M."/>
            <person name="Walker B."/>
            <person name="Young S."/>
            <person name="Zeng Q."/>
            <person name="Gargeya S."/>
            <person name="Fitzgerald M."/>
            <person name="Haas B."/>
            <person name="Abouelleil A."/>
            <person name="Allen A.W."/>
            <person name="Alvarado L."/>
            <person name="Arachchi H.M."/>
            <person name="Berlin A.M."/>
            <person name="Chapman S.B."/>
            <person name="Gainer-Dewar J."/>
            <person name="Goldberg J."/>
            <person name="Griggs A."/>
            <person name="Gujja S."/>
            <person name="Hansen M."/>
            <person name="Howarth C."/>
            <person name="Imamovic A."/>
            <person name="Ireland A."/>
            <person name="Larimer J."/>
            <person name="McCowan C."/>
            <person name="Murphy C."/>
            <person name="Pearson M."/>
            <person name="Poon T.W."/>
            <person name="Priest M."/>
            <person name="Roberts A."/>
            <person name="Saif S."/>
            <person name="Shea T."/>
            <person name="Sisk P."/>
            <person name="Sykes S."/>
            <person name="Wortman J."/>
            <person name="Nusbaum C."/>
            <person name="Birren B."/>
        </authorList>
    </citation>
    <scope>NUCLEOTIDE SEQUENCE [LARGE SCALE GENOMIC DNA]</scope>
    <source>
        <strain evidence="5">ATCC 38817</strain>
    </source>
</reference>
<dbReference type="AlphaFoldDB" id="A0A058Z6Z9"/>
<evidence type="ECO:0000256" key="3">
    <source>
        <dbReference type="ARBA" id="ARBA00022835"/>
    </source>
</evidence>
<dbReference type="EMBL" id="KB932205">
    <property type="protein sequence ID" value="KCV70054.1"/>
    <property type="molecule type" value="Genomic_DNA"/>
</dbReference>
<accession>A0A058Z6Z9</accession>
<keyword evidence="4" id="KW-0539">Nucleus</keyword>
<dbReference type="PANTHER" id="PTHR11953">
    <property type="entry name" value="EXOSOME COMPLEX COMPONENT"/>
    <property type="match status" value="1"/>
</dbReference>
<dbReference type="Gene3D" id="3.30.230.70">
    <property type="entry name" value="GHMP Kinase, N-terminal domain"/>
    <property type="match status" value="1"/>
</dbReference>
<keyword evidence="2" id="KW-0698">rRNA processing</keyword>
<dbReference type="GO" id="GO:0071051">
    <property type="term" value="P:poly(A)-dependent snoRNA 3'-end processing"/>
    <property type="evidence" value="ECO:0007669"/>
    <property type="project" value="TreeGrafter"/>
</dbReference>
<evidence type="ECO:0000256" key="1">
    <source>
        <dbReference type="ARBA" id="ARBA00004123"/>
    </source>
</evidence>
<dbReference type="InterPro" id="IPR027408">
    <property type="entry name" value="PNPase/RNase_PH_dom_sf"/>
</dbReference>
<comment type="subcellular location">
    <subcellularLocation>
        <location evidence="1">Nucleus</location>
    </subcellularLocation>
</comment>
<dbReference type="GO" id="GO:0034475">
    <property type="term" value="P:U4 snRNA 3'-end processing"/>
    <property type="evidence" value="ECO:0007669"/>
    <property type="project" value="TreeGrafter"/>
</dbReference>
<dbReference type="GO" id="GO:0016075">
    <property type="term" value="P:rRNA catabolic process"/>
    <property type="evidence" value="ECO:0007669"/>
    <property type="project" value="TreeGrafter"/>
</dbReference>
<dbReference type="GeneID" id="20528242"/>
<dbReference type="InterPro" id="IPR020568">
    <property type="entry name" value="Ribosomal_Su5_D2-typ_SF"/>
</dbReference>
<dbReference type="Proteomes" id="UP000030693">
    <property type="component" value="Unassembled WGS sequence"/>
</dbReference>
<dbReference type="GO" id="GO:0005730">
    <property type="term" value="C:nucleolus"/>
    <property type="evidence" value="ECO:0007669"/>
    <property type="project" value="TreeGrafter"/>
</dbReference>
<keyword evidence="6" id="KW-1185">Reference proteome</keyword>
<evidence type="ECO:0000256" key="2">
    <source>
        <dbReference type="ARBA" id="ARBA00022552"/>
    </source>
</evidence>
<dbReference type="SUPFAM" id="SSF54211">
    <property type="entry name" value="Ribosomal protein S5 domain 2-like"/>
    <property type="match status" value="1"/>
</dbReference>
<dbReference type="GO" id="GO:0006364">
    <property type="term" value="P:rRNA processing"/>
    <property type="evidence" value="ECO:0007669"/>
    <property type="project" value="UniProtKB-KW"/>
</dbReference>
<proteinExistence type="predicted"/>
<keyword evidence="3" id="KW-0271">Exosome</keyword>